<name>A0AAV8XEV8_9CUCU</name>
<dbReference type="Proteomes" id="UP001162156">
    <property type="component" value="Unassembled WGS sequence"/>
</dbReference>
<evidence type="ECO:0000313" key="2">
    <source>
        <dbReference type="Proteomes" id="UP001162156"/>
    </source>
</evidence>
<reference evidence="1" key="1">
    <citation type="journal article" date="2023" name="Insect Mol. Biol.">
        <title>Genome sequencing provides insights into the evolution of gene families encoding plant cell wall-degrading enzymes in longhorned beetles.</title>
        <authorList>
            <person name="Shin N.R."/>
            <person name="Okamura Y."/>
            <person name="Kirsch R."/>
            <person name="Pauchet Y."/>
        </authorList>
    </citation>
    <scope>NUCLEOTIDE SEQUENCE</scope>
    <source>
        <strain evidence="1">RBIC_L_NR</strain>
    </source>
</reference>
<comment type="caution">
    <text evidence="1">The sequence shown here is derived from an EMBL/GenBank/DDBJ whole genome shotgun (WGS) entry which is preliminary data.</text>
</comment>
<protein>
    <submittedName>
        <fullName evidence="1">Uncharacterized protein</fullName>
    </submittedName>
</protein>
<organism evidence="1 2">
    <name type="scientific">Rhamnusium bicolor</name>
    <dbReference type="NCBI Taxonomy" id="1586634"/>
    <lineage>
        <taxon>Eukaryota</taxon>
        <taxon>Metazoa</taxon>
        <taxon>Ecdysozoa</taxon>
        <taxon>Arthropoda</taxon>
        <taxon>Hexapoda</taxon>
        <taxon>Insecta</taxon>
        <taxon>Pterygota</taxon>
        <taxon>Neoptera</taxon>
        <taxon>Endopterygota</taxon>
        <taxon>Coleoptera</taxon>
        <taxon>Polyphaga</taxon>
        <taxon>Cucujiformia</taxon>
        <taxon>Chrysomeloidea</taxon>
        <taxon>Cerambycidae</taxon>
        <taxon>Lepturinae</taxon>
        <taxon>Rhagiini</taxon>
        <taxon>Rhamnusium</taxon>
    </lineage>
</organism>
<sequence length="227" mass="26337">MGVKNNILLHVLLEEIDEEEEIILLQQNADKGNAEIHPILERTTEEVFFTILINRHLLKDDKKFREFFRLNIAQFNHILDLIKEDIRKDSSNKYPYPITPDEKLAALRFMATGDQAFRLHPHMMKPFSRPAANASNQKPIFNYRLSKARRVSENAFGLLDAYLEVENKAYYEFDSTEPPPSENFIPLVRTGGFAAIDGFLVRDLFTKYFKGDAGSVTWQMKHNTRTT</sequence>
<proteinExistence type="predicted"/>
<evidence type="ECO:0000313" key="1">
    <source>
        <dbReference type="EMBL" id="KAJ8936944.1"/>
    </source>
</evidence>
<dbReference type="AlphaFoldDB" id="A0AAV8XEV8"/>
<keyword evidence="2" id="KW-1185">Reference proteome</keyword>
<dbReference type="EMBL" id="JANEYF010003363">
    <property type="protein sequence ID" value="KAJ8936944.1"/>
    <property type="molecule type" value="Genomic_DNA"/>
</dbReference>
<accession>A0AAV8XEV8</accession>
<gene>
    <name evidence="1" type="ORF">NQ314_012125</name>
</gene>